<proteinExistence type="predicted"/>
<dbReference type="RefSeq" id="WP_138658699.1">
    <property type="nucleotide sequence ID" value="NZ_VATY01000003.1"/>
</dbReference>
<dbReference type="OrthoDB" id="1162491at2"/>
<reference evidence="3 4" key="1">
    <citation type="submission" date="2019-05" db="EMBL/GenBank/DDBJ databases">
        <authorList>
            <person name="Zhang J.-Y."/>
            <person name="Feg X."/>
            <person name="Du Z.-J."/>
        </authorList>
    </citation>
    <scope>NUCLEOTIDE SEQUENCE [LARGE SCALE GENOMIC DNA]</scope>
    <source>
        <strain evidence="3 4">RZ26</strain>
    </source>
</reference>
<name>A0A5S3PT20_9FLAO</name>
<dbReference type="Proteomes" id="UP000310314">
    <property type="component" value="Unassembled WGS sequence"/>
</dbReference>
<feature type="transmembrane region" description="Helical" evidence="1">
    <location>
        <begin position="62"/>
        <end position="79"/>
    </location>
</feature>
<evidence type="ECO:0000313" key="4">
    <source>
        <dbReference type="Proteomes" id="UP000310314"/>
    </source>
</evidence>
<organism evidence="3 4">
    <name type="scientific">Maribacter algarum</name>
    <name type="common">ex Zhang et al. 2020</name>
    <dbReference type="NCBI Taxonomy" id="2578118"/>
    <lineage>
        <taxon>Bacteria</taxon>
        <taxon>Pseudomonadati</taxon>
        <taxon>Bacteroidota</taxon>
        <taxon>Flavobacteriia</taxon>
        <taxon>Flavobacteriales</taxon>
        <taxon>Flavobacteriaceae</taxon>
        <taxon>Maribacter</taxon>
    </lineage>
</organism>
<accession>A0A5S3PT20</accession>
<dbReference type="Pfam" id="PF14020">
    <property type="entry name" value="DUF4236"/>
    <property type="match status" value="1"/>
</dbReference>
<keyword evidence="4" id="KW-1185">Reference proteome</keyword>
<keyword evidence="1" id="KW-0472">Membrane</keyword>
<keyword evidence="1" id="KW-1133">Transmembrane helix</keyword>
<sequence length="169" mass="18085">MSFRLQKRIKLGKGFGLNISKFGISPSLRTKRGSISSKGYSIRTGISGFTYRKNFKKSKNSGCLLVMCIPFFLVLFVFSCSSESGSTPCRDTNCANYTSQAAAQADFNADPDCRNDLDADNDGIACEEPGNSVKDCASTSNCGCSGKNKSPCEADPCCQWIVGEGCNCG</sequence>
<protein>
    <submittedName>
        <fullName evidence="3">DUF4236 domain-containing protein</fullName>
    </submittedName>
</protein>
<evidence type="ECO:0000259" key="2">
    <source>
        <dbReference type="Pfam" id="PF14020"/>
    </source>
</evidence>
<feature type="domain" description="DUF4236" evidence="2">
    <location>
        <begin position="3"/>
        <end position="52"/>
    </location>
</feature>
<dbReference type="AlphaFoldDB" id="A0A5S3PT20"/>
<evidence type="ECO:0000313" key="3">
    <source>
        <dbReference type="EMBL" id="TMM55830.1"/>
    </source>
</evidence>
<evidence type="ECO:0000256" key="1">
    <source>
        <dbReference type="SAM" id="Phobius"/>
    </source>
</evidence>
<dbReference type="InterPro" id="IPR025330">
    <property type="entry name" value="DUF4236"/>
</dbReference>
<gene>
    <name evidence="3" type="ORF">FEE95_14340</name>
</gene>
<dbReference type="EMBL" id="VATY01000003">
    <property type="protein sequence ID" value="TMM55830.1"/>
    <property type="molecule type" value="Genomic_DNA"/>
</dbReference>
<comment type="caution">
    <text evidence="3">The sequence shown here is derived from an EMBL/GenBank/DDBJ whole genome shotgun (WGS) entry which is preliminary data.</text>
</comment>
<keyword evidence="1" id="KW-0812">Transmembrane</keyword>